<dbReference type="Pfam" id="PF19590">
    <property type="entry name" value="TrbL_3"/>
    <property type="match status" value="1"/>
</dbReference>
<evidence type="ECO:0000313" key="3">
    <source>
        <dbReference type="EMBL" id="GAA3573996.1"/>
    </source>
</evidence>
<feature type="compositionally biased region" description="Pro residues" evidence="1">
    <location>
        <begin position="93"/>
        <end position="105"/>
    </location>
</feature>
<dbReference type="InterPro" id="IPR045782">
    <property type="entry name" value="TrbL_3"/>
</dbReference>
<feature type="transmembrane region" description="Helical" evidence="2">
    <location>
        <begin position="400"/>
        <end position="421"/>
    </location>
</feature>
<comment type="caution">
    <text evidence="3">The sequence shown here is derived from an EMBL/GenBank/DDBJ whole genome shotgun (WGS) entry which is preliminary data.</text>
</comment>
<feature type="compositionally biased region" description="Low complexity" evidence="1">
    <location>
        <begin position="83"/>
        <end position="92"/>
    </location>
</feature>
<feature type="region of interest" description="Disordered" evidence="1">
    <location>
        <begin position="547"/>
        <end position="725"/>
    </location>
</feature>
<feature type="transmembrane region" description="Helical" evidence="2">
    <location>
        <begin position="343"/>
        <end position="366"/>
    </location>
</feature>
<keyword evidence="2" id="KW-0812">Transmembrane</keyword>
<sequence length="725" mass="74720">MAATRHPRVPEPDRGEPGTGARPADPARRERVLLAPPTSQLTGRGSRRRLVWLLALGLTVVLGGALAVSAWASPGAPRQPGTQQAALAQPAAQQPPPPLPLPPHPSGTCAPNSPNPTCHFPTGSPRPSVPATPLPPITELPPPTSCFPGQIGCTPGGPSTAPSTTANPPCAGEDCIPQPTPPPSTSTQPGGPSTGNGDPDCGLTNITGCIAKAINGVFKDLVNAALSPILELLGHTALTTPTLDQLPGIGELWNNSWQIVLACYGMLILVAGIVVMSHETVQSRYSIKEIGPRIPIGFLASALSLFFAEKFIRLANALSAAVLGDGVNPPSLGSTLKDAVEGAVSGGFFMILLALVLVVVGIALLIVYVVRVVITLILIVTGPLFLMCHCLPHTDGIARWWWKALGATLAIQVAQSLVLITAVRTFLAGGVHLFGSTLSALGMLIAAIALFYILFKIPFWFLSATKIGNGRSFLGGLAKAYIAAKTFGMVAGKSGGLGKAGAVAGGGKGGKGGGGRGGAAADPPWPAQPRIAPTPEAVNKRLQAAYDADRARAAQQPRPPSQRPEFLQPGPQETTHDPAVTPATQGPVMPEFSSASKPATAAPPPAGRRRKQAPTAPRFQAPRAPRRTGGTVPPARPVAAAAVPPHLRFQPPTPDPPHMSRPATPATAPPAAPAFRTAHPHPQPRLGDARPRTPSVPPVTFRAPTTPPTPPRSAPKAPPRGGEKP</sequence>
<feature type="transmembrane region" description="Helical" evidence="2">
    <location>
        <begin position="433"/>
        <end position="455"/>
    </location>
</feature>
<proteinExistence type="predicted"/>
<keyword evidence="2" id="KW-1133">Transmembrane helix</keyword>
<reference evidence="4" key="1">
    <citation type="journal article" date="2019" name="Int. J. Syst. Evol. Microbiol.">
        <title>The Global Catalogue of Microorganisms (GCM) 10K type strain sequencing project: providing services to taxonomists for standard genome sequencing and annotation.</title>
        <authorList>
            <consortium name="The Broad Institute Genomics Platform"/>
            <consortium name="The Broad Institute Genome Sequencing Center for Infectious Disease"/>
            <person name="Wu L."/>
            <person name="Ma J."/>
        </authorList>
    </citation>
    <scope>NUCLEOTIDE SEQUENCE [LARGE SCALE GENOMIC DNA]</scope>
    <source>
        <strain evidence="4">JCM 16898</strain>
    </source>
</reference>
<name>A0ABP6Y1Q2_9PSEU</name>
<feature type="compositionally biased region" description="Pro residues" evidence="1">
    <location>
        <begin position="127"/>
        <end position="145"/>
    </location>
</feature>
<evidence type="ECO:0000313" key="4">
    <source>
        <dbReference type="Proteomes" id="UP001500689"/>
    </source>
</evidence>
<keyword evidence="4" id="KW-1185">Reference proteome</keyword>
<keyword evidence="2" id="KW-0472">Membrane</keyword>
<dbReference type="Proteomes" id="UP001500689">
    <property type="component" value="Unassembled WGS sequence"/>
</dbReference>
<feature type="region of interest" description="Disordered" evidence="1">
    <location>
        <begin position="1"/>
        <end position="42"/>
    </location>
</feature>
<feature type="transmembrane region" description="Helical" evidence="2">
    <location>
        <begin position="373"/>
        <end position="394"/>
    </location>
</feature>
<feature type="compositionally biased region" description="Gly residues" evidence="1">
    <location>
        <begin position="506"/>
        <end position="518"/>
    </location>
</feature>
<organism evidence="3 4">
    <name type="scientific">Amycolatopsis ultiminotia</name>
    <dbReference type="NCBI Taxonomy" id="543629"/>
    <lineage>
        <taxon>Bacteria</taxon>
        <taxon>Bacillati</taxon>
        <taxon>Actinomycetota</taxon>
        <taxon>Actinomycetes</taxon>
        <taxon>Pseudonocardiales</taxon>
        <taxon>Pseudonocardiaceae</taxon>
        <taxon>Amycolatopsis</taxon>
    </lineage>
</organism>
<feature type="transmembrane region" description="Helical" evidence="2">
    <location>
        <begin position="256"/>
        <end position="275"/>
    </location>
</feature>
<feature type="compositionally biased region" description="Low complexity" evidence="1">
    <location>
        <begin position="156"/>
        <end position="169"/>
    </location>
</feature>
<feature type="compositionally biased region" description="Low complexity" evidence="1">
    <location>
        <begin position="613"/>
        <end position="623"/>
    </location>
</feature>
<gene>
    <name evidence="3" type="ORF">GCM10022222_67980</name>
</gene>
<protein>
    <recommendedName>
        <fullName evidence="5">TrbL/VirB6 plasmid conjugal transfer protein</fullName>
    </recommendedName>
</protein>
<evidence type="ECO:0000256" key="2">
    <source>
        <dbReference type="SAM" id="Phobius"/>
    </source>
</evidence>
<feature type="region of interest" description="Disordered" evidence="1">
    <location>
        <begin position="506"/>
        <end position="532"/>
    </location>
</feature>
<feature type="compositionally biased region" description="Pro residues" evidence="1">
    <location>
        <begin position="705"/>
        <end position="718"/>
    </location>
</feature>
<evidence type="ECO:0000256" key="1">
    <source>
        <dbReference type="SAM" id="MobiDB-lite"/>
    </source>
</evidence>
<feature type="region of interest" description="Disordered" evidence="1">
    <location>
        <begin position="73"/>
        <end position="199"/>
    </location>
</feature>
<accession>A0ABP6Y1Q2</accession>
<evidence type="ECO:0008006" key="5">
    <source>
        <dbReference type="Google" id="ProtNLM"/>
    </source>
</evidence>
<dbReference type="EMBL" id="BAAAZN010000019">
    <property type="protein sequence ID" value="GAA3573996.1"/>
    <property type="molecule type" value="Genomic_DNA"/>
</dbReference>
<dbReference type="RefSeq" id="WP_344867243.1">
    <property type="nucleotide sequence ID" value="NZ_BAAAZN010000019.1"/>
</dbReference>
<feature type="transmembrane region" description="Helical" evidence="2">
    <location>
        <begin position="296"/>
        <end position="323"/>
    </location>
</feature>
<feature type="transmembrane region" description="Helical" evidence="2">
    <location>
        <begin position="50"/>
        <end position="72"/>
    </location>
</feature>